<comment type="caution">
    <text evidence="2">The sequence shown here is derived from an EMBL/GenBank/DDBJ whole genome shotgun (WGS) entry which is preliminary data.</text>
</comment>
<reference evidence="2 3" key="2">
    <citation type="submission" date="2020-08" db="EMBL/GenBank/DDBJ databases">
        <title>The Agave Microbiome: Exploring the role of microbial communities in plant adaptations to desert environments.</title>
        <authorList>
            <person name="Partida-Martinez L.P."/>
        </authorList>
    </citation>
    <scope>NUCLEOTIDE SEQUENCE [LARGE SCALE GENOMIC DNA]</scope>
    <source>
        <strain evidence="2 3">AT2.17</strain>
    </source>
</reference>
<gene>
    <name evidence="2" type="ORF">F4692_000120</name>
</gene>
<proteinExistence type="predicted"/>
<feature type="transmembrane region" description="Helical" evidence="1">
    <location>
        <begin position="12"/>
        <end position="35"/>
    </location>
</feature>
<dbReference type="Pfam" id="PF07077">
    <property type="entry name" value="DUF1345"/>
    <property type="match status" value="1"/>
</dbReference>
<keyword evidence="1" id="KW-0812">Transmembrane</keyword>
<dbReference type="AlphaFoldDB" id="A0A7Y9GZ49"/>
<organism evidence="2 3">
    <name type="scientific">Nocardioides cavernae</name>
    <dbReference type="NCBI Taxonomy" id="1921566"/>
    <lineage>
        <taxon>Bacteria</taxon>
        <taxon>Bacillati</taxon>
        <taxon>Actinomycetota</taxon>
        <taxon>Actinomycetes</taxon>
        <taxon>Propionibacteriales</taxon>
        <taxon>Nocardioidaceae</taxon>
        <taxon>Nocardioides</taxon>
    </lineage>
</organism>
<feature type="transmembrane region" description="Helical" evidence="1">
    <location>
        <begin position="185"/>
        <end position="206"/>
    </location>
</feature>
<protein>
    <submittedName>
        <fullName evidence="2">Putative membrane protein</fullName>
    </submittedName>
</protein>
<dbReference type="InterPro" id="IPR009781">
    <property type="entry name" value="DUF1345"/>
</dbReference>
<dbReference type="EMBL" id="JACCBW010000001">
    <property type="protein sequence ID" value="NYE35016.1"/>
    <property type="molecule type" value="Genomic_DNA"/>
</dbReference>
<keyword evidence="3" id="KW-1185">Reference proteome</keyword>
<dbReference type="Proteomes" id="UP000549911">
    <property type="component" value="Unassembled WGS sequence"/>
</dbReference>
<keyword evidence="1" id="KW-1133">Transmembrane helix</keyword>
<evidence type="ECO:0000313" key="2">
    <source>
        <dbReference type="EMBL" id="NYE35016.1"/>
    </source>
</evidence>
<sequence length="212" mass="23031">MRWWQRESARQGLAGIGVVVGLFLPGEPLLVYLGAWGLYGLIYLALTWLSVRVGGRSGLVAMSRQSRRLSRAERWVATSPEKFAQTAAVIALVAVILVMPRADEQGAAEAYVLAVCLVGVVASWLMLQVGFLMTYVGIDSEVRGLAFPAQPDPGVVDYLYFTVSVGTTFGTTDVEVRSTEIRRQVLAHGVLAFVFNTLVLTVAITFTTNYLG</sequence>
<feature type="transmembrane region" description="Helical" evidence="1">
    <location>
        <begin position="111"/>
        <end position="138"/>
    </location>
</feature>
<name>A0A7Y9GZ49_9ACTN</name>
<reference evidence="2 3" key="1">
    <citation type="submission" date="2020-07" db="EMBL/GenBank/DDBJ databases">
        <authorList>
            <person name="Partida-Martinez L."/>
            <person name="Huntemann M."/>
            <person name="Clum A."/>
            <person name="Wang J."/>
            <person name="Palaniappan K."/>
            <person name="Ritter S."/>
            <person name="Chen I.-M."/>
            <person name="Stamatis D."/>
            <person name="Reddy T."/>
            <person name="O'Malley R."/>
            <person name="Daum C."/>
            <person name="Shapiro N."/>
            <person name="Ivanova N."/>
            <person name="Kyrpides N."/>
            <person name="Woyke T."/>
        </authorList>
    </citation>
    <scope>NUCLEOTIDE SEQUENCE [LARGE SCALE GENOMIC DNA]</scope>
    <source>
        <strain evidence="2 3">AT2.17</strain>
    </source>
</reference>
<keyword evidence="1" id="KW-0472">Membrane</keyword>
<feature type="transmembrane region" description="Helical" evidence="1">
    <location>
        <begin position="83"/>
        <end position="99"/>
    </location>
</feature>
<dbReference type="RefSeq" id="WP_179617725.1">
    <property type="nucleotide sequence ID" value="NZ_JACCBW010000001.1"/>
</dbReference>
<evidence type="ECO:0000256" key="1">
    <source>
        <dbReference type="SAM" id="Phobius"/>
    </source>
</evidence>
<evidence type="ECO:0000313" key="3">
    <source>
        <dbReference type="Proteomes" id="UP000549911"/>
    </source>
</evidence>
<accession>A0A7Y9GZ49</accession>
<feature type="transmembrane region" description="Helical" evidence="1">
    <location>
        <begin position="41"/>
        <end position="62"/>
    </location>
</feature>